<evidence type="ECO:0000259" key="3">
    <source>
        <dbReference type="Pfam" id="PF20650"/>
    </source>
</evidence>
<protein>
    <recommendedName>
        <fullName evidence="3">DUF6810 domain-containing protein</fullName>
    </recommendedName>
</protein>
<feature type="region of interest" description="Disordered" evidence="1">
    <location>
        <begin position="178"/>
        <end position="197"/>
    </location>
</feature>
<dbReference type="Proteomes" id="UP001219901">
    <property type="component" value="Chromosome"/>
</dbReference>
<accession>A0AAJ5ZDI3</accession>
<sequence>MKRSLLILIAIALVAAFLIACGSTAAEPTAAPATSTPVPTPTASIAIISDSPETDFDAFLSQIPESDVECFTAKLGEDRMKALALGEIELDEDEETAIQGCFSNEFVVGFLAGQIQQELGVFSGSSAACAASLLDDIPAGVLTELMLGEDEGSSQEAQLAIQGFTECLTQEELAALAASNADDESTQNNGEPQRYSSPDEQCMIADLGNSFADGYGELLGGGLLLGFSSAVENCDIEIDAEALVSKLEDTERMYVISDLEAVGFKKSKTYDIDGLESASSAHYGFYGIDPYNRLEYEARFYFSHEAAKTAGVEFANEATGAHSSLYEDDQRWKEGLSERRRCDSNGGHHVGRCGFPKYFDYAVAGNMVLLCQGKETLESLSACADLLNVIE</sequence>
<dbReference type="EMBL" id="CP046147">
    <property type="protein sequence ID" value="WFG38096.1"/>
    <property type="molecule type" value="Genomic_DNA"/>
</dbReference>
<dbReference type="PROSITE" id="PS51257">
    <property type="entry name" value="PROKAR_LIPOPROTEIN"/>
    <property type="match status" value="1"/>
</dbReference>
<proteinExistence type="predicted"/>
<keyword evidence="2" id="KW-0732">Signal</keyword>
<evidence type="ECO:0000313" key="6">
    <source>
        <dbReference type="Proteomes" id="UP001219901"/>
    </source>
</evidence>
<evidence type="ECO:0000313" key="7">
    <source>
        <dbReference type="Proteomes" id="UP001321249"/>
    </source>
</evidence>
<dbReference type="InterPro" id="IPR049216">
    <property type="entry name" value="DUF6810"/>
</dbReference>
<evidence type="ECO:0000313" key="4">
    <source>
        <dbReference type="EMBL" id="MDG0866667.1"/>
    </source>
</evidence>
<feature type="domain" description="DUF6810" evidence="3">
    <location>
        <begin position="256"/>
        <end position="390"/>
    </location>
</feature>
<evidence type="ECO:0000256" key="1">
    <source>
        <dbReference type="SAM" id="MobiDB-lite"/>
    </source>
</evidence>
<reference evidence="6" key="3">
    <citation type="submission" date="2023-06" db="EMBL/GenBank/DDBJ databases">
        <title>Pangenomics reveal diversification of enzyme families and niche specialization in globally abundant SAR202 bacteria.</title>
        <authorList>
            <person name="Saw J.H.W."/>
        </authorList>
    </citation>
    <scope>NUCLEOTIDE SEQUENCE [LARGE SCALE GENOMIC DNA]</scope>
    <source>
        <strain evidence="6">JH1073</strain>
    </source>
</reference>
<feature type="chain" id="PRO_5042503985" description="DUF6810 domain-containing protein" evidence="2">
    <location>
        <begin position="26"/>
        <end position="391"/>
    </location>
</feature>
<dbReference type="EMBL" id="WMBE01000002">
    <property type="protein sequence ID" value="MDG0866667.1"/>
    <property type="molecule type" value="Genomic_DNA"/>
</dbReference>
<gene>
    <name evidence="4" type="ORF">GKO46_06200</name>
    <name evidence="5" type="ORF">GKO48_00195</name>
</gene>
<dbReference type="Pfam" id="PF20650">
    <property type="entry name" value="DUF6810"/>
    <property type="match status" value="1"/>
</dbReference>
<keyword evidence="6" id="KW-1185">Reference proteome</keyword>
<name>A0AAJ5ZDI3_9CHLR</name>
<dbReference type="RefSeq" id="WP_342824282.1">
    <property type="nucleotide sequence ID" value="NZ_CP046146.1"/>
</dbReference>
<feature type="compositionally biased region" description="Polar residues" evidence="1">
    <location>
        <begin position="186"/>
        <end position="197"/>
    </location>
</feature>
<evidence type="ECO:0000256" key="2">
    <source>
        <dbReference type="SAM" id="SignalP"/>
    </source>
</evidence>
<organism evidence="5 6">
    <name type="scientific">Candidatus Lucifugimonas marina</name>
    <dbReference type="NCBI Taxonomy" id="3038979"/>
    <lineage>
        <taxon>Bacteria</taxon>
        <taxon>Bacillati</taxon>
        <taxon>Chloroflexota</taxon>
        <taxon>Dehalococcoidia</taxon>
        <taxon>SAR202 cluster</taxon>
        <taxon>Candidatus Lucifugimonadales</taxon>
        <taxon>Candidatus Lucifugimonadaceae</taxon>
        <taxon>Candidatus Lucifugimonas</taxon>
    </lineage>
</organism>
<reference evidence="6 7" key="1">
    <citation type="submission" date="2019-11" db="EMBL/GenBank/DDBJ databases">
        <authorList>
            <person name="Cho J.-C."/>
        </authorList>
    </citation>
    <scope>NUCLEOTIDE SEQUENCE [LARGE SCALE GENOMIC DNA]</scope>
    <source>
        <strain evidence="5 6">JH1073</strain>
        <strain evidence="4 7">JH702</strain>
    </source>
</reference>
<dbReference type="AlphaFoldDB" id="A0AAJ5ZDI3"/>
<feature type="signal peptide" evidence="2">
    <location>
        <begin position="1"/>
        <end position="25"/>
    </location>
</feature>
<reference evidence="5" key="2">
    <citation type="journal article" date="2023" name="Nat. Commun.">
        <title>Cultivation of marine bacteria of the SAR202 clade.</title>
        <authorList>
            <person name="Lim Y."/>
            <person name="Seo J.H."/>
            <person name="Giovannoni S.J."/>
            <person name="Kang I."/>
            <person name="Cho J.C."/>
        </authorList>
    </citation>
    <scope>NUCLEOTIDE SEQUENCE</scope>
    <source>
        <strain evidence="5">JH1073</strain>
    </source>
</reference>
<evidence type="ECO:0000313" key="5">
    <source>
        <dbReference type="EMBL" id="WFG38096.1"/>
    </source>
</evidence>
<dbReference type="Proteomes" id="UP001321249">
    <property type="component" value="Unassembled WGS sequence"/>
</dbReference>